<proteinExistence type="predicted"/>
<protein>
    <submittedName>
        <fullName evidence="1">Uncharacterized protein</fullName>
    </submittedName>
</protein>
<dbReference type="Proteomes" id="UP001153332">
    <property type="component" value="Unassembled WGS sequence"/>
</dbReference>
<dbReference type="EMBL" id="JAPUUL010002621">
    <property type="protein sequence ID" value="KAJ8125010.1"/>
    <property type="molecule type" value="Genomic_DNA"/>
</dbReference>
<evidence type="ECO:0000313" key="1">
    <source>
        <dbReference type="EMBL" id="KAJ8125010.1"/>
    </source>
</evidence>
<organism evidence="1 2">
    <name type="scientific">Lasiodiplodia mahajangana</name>
    <dbReference type="NCBI Taxonomy" id="1108764"/>
    <lineage>
        <taxon>Eukaryota</taxon>
        <taxon>Fungi</taxon>
        <taxon>Dikarya</taxon>
        <taxon>Ascomycota</taxon>
        <taxon>Pezizomycotina</taxon>
        <taxon>Dothideomycetes</taxon>
        <taxon>Dothideomycetes incertae sedis</taxon>
        <taxon>Botryosphaeriales</taxon>
        <taxon>Botryosphaeriaceae</taxon>
        <taxon>Lasiodiplodia</taxon>
    </lineage>
</organism>
<reference evidence="1" key="1">
    <citation type="submission" date="2022-12" db="EMBL/GenBank/DDBJ databases">
        <title>Genome Sequence of Lasiodiplodia mahajangana.</title>
        <authorList>
            <person name="Buettner E."/>
        </authorList>
    </citation>
    <scope>NUCLEOTIDE SEQUENCE</scope>
    <source>
        <strain evidence="1">VT137</strain>
    </source>
</reference>
<keyword evidence="2" id="KW-1185">Reference proteome</keyword>
<accession>A0ACC2JC29</accession>
<comment type="caution">
    <text evidence="1">The sequence shown here is derived from an EMBL/GenBank/DDBJ whole genome shotgun (WGS) entry which is preliminary data.</text>
</comment>
<gene>
    <name evidence="1" type="ORF">O1611_g8630</name>
</gene>
<evidence type="ECO:0000313" key="2">
    <source>
        <dbReference type="Proteomes" id="UP001153332"/>
    </source>
</evidence>
<sequence length="174" mass="19314">MAPSNATRIAESMLRVHPLDHGRGTYPSELIIWPEDYTWTGTWSSDGRCTTDLQGVTVLITSNPQPTGCYGTPYVTCIATAEDPKGLLHRVAFDYDYTWWQLNPYAALMPDQPVLSVCNNWYSFGPNWGGFTQTSWYTAHNIVTVGEDRLYPTLTSDVPSRSSDSTPVATGLGR</sequence>
<name>A0ACC2JC29_9PEZI</name>